<dbReference type="Proteomes" id="UP000634004">
    <property type="component" value="Unassembled WGS sequence"/>
</dbReference>
<dbReference type="PANTHER" id="PTHR34182:SF1">
    <property type="entry name" value="PROTEIN-EXPORT MEMBRANE PROTEIN SECG"/>
    <property type="match status" value="1"/>
</dbReference>
<evidence type="ECO:0000313" key="14">
    <source>
        <dbReference type="EMBL" id="GHA90623.1"/>
    </source>
</evidence>
<dbReference type="InterPro" id="IPR004692">
    <property type="entry name" value="SecG"/>
</dbReference>
<dbReference type="PANTHER" id="PTHR34182">
    <property type="entry name" value="PROTEIN-EXPORT MEMBRANE PROTEIN SECG"/>
    <property type="match status" value="1"/>
</dbReference>
<comment type="function">
    <text evidence="11 12">Involved in protein export. Participates in an early event of protein translocation.</text>
</comment>
<evidence type="ECO:0000256" key="4">
    <source>
        <dbReference type="ARBA" id="ARBA00022448"/>
    </source>
</evidence>
<evidence type="ECO:0000256" key="12">
    <source>
        <dbReference type="RuleBase" id="RU365087"/>
    </source>
</evidence>
<reference evidence="14" key="1">
    <citation type="journal article" date="2014" name="Int. J. Syst. Evol. Microbiol.">
        <title>Complete genome sequence of Corynebacterium casei LMG S-19264T (=DSM 44701T), isolated from a smear-ripened cheese.</title>
        <authorList>
            <consortium name="US DOE Joint Genome Institute (JGI-PGF)"/>
            <person name="Walter F."/>
            <person name="Albersmeier A."/>
            <person name="Kalinowski J."/>
            <person name="Ruckert C."/>
        </authorList>
    </citation>
    <scope>NUCLEOTIDE SEQUENCE</scope>
    <source>
        <strain evidence="14">KCTC 32513</strain>
    </source>
</reference>
<evidence type="ECO:0000256" key="9">
    <source>
        <dbReference type="ARBA" id="ARBA00023010"/>
    </source>
</evidence>
<comment type="caution">
    <text evidence="14">The sequence shown here is derived from an EMBL/GenBank/DDBJ whole genome shotgun (WGS) entry which is preliminary data.</text>
</comment>
<dbReference type="RefSeq" id="WP_189496460.1">
    <property type="nucleotide sequence ID" value="NZ_BMZH01000004.1"/>
</dbReference>
<dbReference type="GO" id="GO:0005886">
    <property type="term" value="C:plasma membrane"/>
    <property type="evidence" value="ECO:0007669"/>
    <property type="project" value="UniProtKB-SubCell"/>
</dbReference>
<keyword evidence="9 12" id="KW-0811">Translocation</keyword>
<evidence type="ECO:0000256" key="1">
    <source>
        <dbReference type="ARBA" id="ARBA00004651"/>
    </source>
</evidence>
<evidence type="ECO:0000256" key="2">
    <source>
        <dbReference type="ARBA" id="ARBA00008445"/>
    </source>
</evidence>
<keyword evidence="5 12" id="KW-1003">Cell membrane</keyword>
<comment type="caution">
    <text evidence="12">Lacks conserved residue(s) required for the propagation of feature annotation.</text>
</comment>
<gene>
    <name evidence="14" type="ORF">GCM10009069_12010</name>
</gene>
<proteinExistence type="inferred from homology"/>
<evidence type="ECO:0000256" key="11">
    <source>
        <dbReference type="ARBA" id="ARBA00025182"/>
    </source>
</evidence>
<keyword evidence="8 12" id="KW-1133">Transmembrane helix</keyword>
<evidence type="ECO:0000256" key="10">
    <source>
        <dbReference type="ARBA" id="ARBA00023136"/>
    </source>
</evidence>
<organism evidence="14 15">
    <name type="scientific">Algimonas arctica</name>
    <dbReference type="NCBI Taxonomy" id="1479486"/>
    <lineage>
        <taxon>Bacteria</taxon>
        <taxon>Pseudomonadati</taxon>
        <taxon>Pseudomonadota</taxon>
        <taxon>Alphaproteobacteria</taxon>
        <taxon>Maricaulales</taxon>
        <taxon>Robiginitomaculaceae</taxon>
        <taxon>Algimonas</taxon>
    </lineage>
</organism>
<evidence type="ECO:0000313" key="15">
    <source>
        <dbReference type="Proteomes" id="UP000634004"/>
    </source>
</evidence>
<evidence type="ECO:0000256" key="7">
    <source>
        <dbReference type="ARBA" id="ARBA00022927"/>
    </source>
</evidence>
<dbReference type="GO" id="GO:0009306">
    <property type="term" value="P:protein secretion"/>
    <property type="evidence" value="ECO:0007669"/>
    <property type="project" value="UniProtKB-UniRule"/>
</dbReference>
<dbReference type="GO" id="GO:0015450">
    <property type="term" value="F:protein-transporting ATPase activity"/>
    <property type="evidence" value="ECO:0007669"/>
    <property type="project" value="UniProtKB-UniRule"/>
</dbReference>
<comment type="similarity">
    <text evidence="2 12">Belongs to the SecG family.</text>
</comment>
<dbReference type="PRINTS" id="PR01651">
    <property type="entry name" value="SECGEXPORT"/>
</dbReference>
<evidence type="ECO:0000256" key="3">
    <source>
        <dbReference type="ARBA" id="ARBA00017876"/>
    </source>
</evidence>
<reference evidence="14" key="2">
    <citation type="submission" date="2020-09" db="EMBL/GenBank/DDBJ databases">
        <authorList>
            <person name="Sun Q."/>
            <person name="Kim S."/>
        </authorList>
    </citation>
    <scope>NUCLEOTIDE SEQUENCE</scope>
    <source>
        <strain evidence="14">KCTC 32513</strain>
    </source>
</reference>
<evidence type="ECO:0000256" key="5">
    <source>
        <dbReference type="ARBA" id="ARBA00022475"/>
    </source>
</evidence>
<dbReference type="GO" id="GO:0043952">
    <property type="term" value="P:protein transport by the Sec complex"/>
    <property type="evidence" value="ECO:0007669"/>
    <property type="project" value="TreeGrafter"/>
</dbReference>
<keyword evidence="10 12" id="KW-0472">Membrane</keyword>
<dbReference type="NCBIfam" id="TIGR00810">
    <property type="entry name" value="secG"/>
    <property type="match status" value="1"/>
</dbReference>
<comment type="subcellular location">
    <subcellularLocation>
        <location evidence="1 12">Cell membrane</location>
        <topology evidence="1 12">Multi-pass membrane protein</topology>
    </subcellularLocation>
</comment>
<keyword evidence="15" id="KW-1185">Reference proteome</keyword>
<dbReference type="AlphaFoldDB" id="A0A8J3CQH5"/>
<dbReference type="Pfam" id="PF03840">
    <property type="entry name" value="SecG"/>
    <property type="match status" value="1"/>
</dbReference>
<protein>
    <recommendedName>
        <fullName evidence="3 12">Protein-export membrane protein SecG</fullName>
    </recommendedName>
</protein>
<evidence type="ECO:0000256" key="8">
    <source>
        <dbReference type="ARBA" id="ARBA00022989"/>
    </source>
</evidence>
<name>A0A8J3CQH5_9PROT</name>
<keyword evidence="4 12" id="KW-0813">Transport</keyword>
<evidence type="ECO:0000256" key="13">
    <source>
        <dbReference type="SAM" id="MobiDB-lite"/>
    </source>
</evidence>
<feature type="region of interest" description="Disordered" evidence="13">
    <location>
        <begin position="84"/>
        <end position="122"/>
    </location>
</feature>
<dbReference type="EMBL" id="BMZH01000004">
    <property type="protein sequence ID" value="GHA90623.1"/>
    <property type="molecule type" value="Genomic_DNA"/>
</dbReference>
<dbReference type="GO" id="GO:0065002">
    <property type="term" value="P:intracellular protein transmembrane transport"/>
    <property type="evidence" value="ECO:0007669"/>
    <property type="project" value="TreeGrafter"/>
</dbReference>
<keyword evidence="7 12" id="KW-0653">Protein transport</keyword>
<feature type="transmembrane region" description="Helical" evidence="12">
    <location>
        <begin position="51"/>
        <end position="76"/>
    </location>
</feature>
<sequence>MSTVLLVILLIISVIMTGLILIQRSEGGALGIGGGGGGGNGFMSGRAATTSVARMTAILGTIFLVLSLLLSVVFALENQNTGALDNVDNEVDGLTSPAESSDEILPLEETPAIPADPTDTDE</sequence>
<keyword evidence="6 12" id="KW-0812">Transmembrane</keyword>
<accession>A0A8J3CQH5</accession>
<evidence type="ECO:0000256" key="6">
    <source>
        <dbReference type="ARBA" id="ARBA00022692"/>
    </source>
</evidence>